<dbReference type="PANTHER" id="PTHR10963:SF24">
    <property type="entry name" value="GLYCOSIDASE C21B10.07-RELATED"/>
    <property type="match status" value="1"/>
</dbReference>
<dbReference type="InterPro" id="IPR013320">
    <property type="entry name" value="ConA-like_dom_sf"/>
</dbReference>
<proteinExistence type="predicted"/>
<organism evidence="3 4">
    <name type="scientific">Setomelanomma holmii</name>
    <dbReference type="NCBI Taxonomy" id="210430"/>
    <lineage>
        <taxon>Eukaryota</taxon>
        <taxon>Fungi</taxon>
        <taxon>Dikarya</taxon>
        <taxon>Ascomycota</taxon>
        <taxon>Pezizomycotina</taxon>
        <taxon>Dothideomycetes</taxon>
        <taxon>Pleosporomycetidae</taxon>
        <taxon>Pleosporales</taxon>
        <taxon>Pleosporineae</taxon>
        <taxon>Phaeosphaeriaceae</taxon>
        <taxon>Setomelanomma</taxon>
    </lineage>
</organism>
<keyword evidence="1" id="KW-0732">Signal</keyword>
<dbReference type="GO" id="GO:0004553">
    <property type="term" value="F:hydrolase activity, hydrolyzing O-glycosyl compounds"/>
    <property type="evidence" value="ECO:0007669"/>
    <property type="project" value="InterPro"/>
</dbReference>
<evidence type="ECO:0000259" key="2">
    <source>
        <dbReference type="PROSITE" id="PS51762"/>
    </source>
</evidence>
<dbReference type="AlphaFoldDB" id="A0A9P4LMP2"/>
<protein>
    <recommendedName>
        <fullName evidence="2">GH16 domain-containing protein</fullName>
    </recommendedName>
</protein>
<feature type="signal peptide" evidence="1">
    <location>
        <begin position="1"/>
        <end position="23"/>
    </location>
</feature>
<dbReference type="InterPro" id="IPR000757">
    <property type="entry name" value="Beta-glucanase-like"/>
</dbReference>
<evidence type="ECO:0000313" key="4">
    <source>
        <dbReference type="Proteomes" id="UP000799777"/>
    </source>
</evidence>
<dbReference type="EMBL" id="ML978190">
    <property type="protein sequence ID" value="KAF2030435.1"/>
    <property type="molecule type" value="Genomic_DNA"/>
</dbReference>
<dbReference type="Proteomes" id="UP000799777">
    <property type="component" value="Unassembled WGS sequence"/>
</dbReference>
<dbReference type="CDD" id="cd02181">
    <property type="entry name" value="GH16_fungal_Lam16A_glucanase"/>
    <property type="match status" value="1"/>
</dbReference>
<evidence type="ECO:0000256" key="1">
    <source>
        <dbReference type="SAM" id="SignalP"/>
    </source>
</evidence>
<sequence length="328" mass="35574">MPSSSLILSVGTILSALSSTAVATQYSQSESYTAKNWLDAFKFETYDLNNGFVNYVTEDVAKSSGLYKTVGNDVMFGVDGTETLDYKKMPGRKSIRLEGKKNYNHGLFILDVKTMPGVCGMWPAFWSLGQEPWPVKGEIDIIEGVNDNKANKMVLHTDTNCKVSGLGQTGTQAGTDCALNGPNGASGCDVNEGRTNSFGPGFNTNNGGHYVMEWDSDAIKVWFFPRGTAPSALNAGSNNLDTSTFGTPAANFKGDCNIDERFKDQRFIFTNNFCGDWAGNAYAASGCPMQKDSAGNALNAVDSCKKYVAENPLVFANQFWKISSFKTY</sequence>
<dbReference type="Pfam" id="PF26113">
    <property type="entry name" value="GH16_XgeA"/>
    <property type="match status" value="1"/>
</dbReference>
<dbReference type="InterPro" id="IPR050546">
    <property type="entry name" value="Glycosyl_Hydrlase_16"/>
</dbReference>
<evidence type="ECO:0000313" key="3">
    <source>
        <dbReference type="EMBL" id="KAF2030435.1"/>
    </source>
</evidence>
<name>A0A9P4LMP2_9PLEO</name>
<dbReference type="FunFam" id="2.60.120.200:FF:000179">
    <property type="entry name" value="Unplaced genomic scaffold supercont1.19, whole genome shotgun sequence"/>
    <property type="match status" value="1"/>
</dbReference>
<feature type="non-terminal residue" evidence="3">
    <location>
        <position position="328"/>
    </location>
</feature>
<feature type="chain" id="PRO_5040161768" description="GH16 domain-containing protein" evidence="1">
    <location>
        <begin position="24"/>
        <end position="328"/>
    </location>
</feature>
<dbReference type="PANTHER" id="PTHR10963">
    <property type="entry name" value="GLYCOSYL HYDROLASE-RELATED"/>
    <property type="match status" value="1"/>
</dbReference>
<dbReference type="OrthoDB" id="192832at2759"/>
<reference evidence="3" key="1">
    <citation type="journal article" date="2020" name="Stud. Mycol.">
        <title>101 Dothideomycetes genomes: a test case for predicting lifestyles and emergence of pathogens.</title>
        <authorList>
            <person name="Haridas S."/>
            <person name="Albert R."/>
            <person name="Binder M."/>
            <person name="Bloem J."/>
            <person name="Labutti K."/>
            <person name="Salamov A."/>
            <person name="Andreopoulos B."/>
            <person name="Baker S."/>
            <person name="Barry K."/>
            <person name="Bills G."/>
            <person name="Bluhm B."/>
            <person name="Cannon C."/>
            <person name="Castanera R."/>
            <person name="Culley D."/>
            <person name="Daum C."/>
            <person name="Ezra D."/>
            <person name="Gonzalez J."/>
            <person name="Henrissat B."/>
            <person name="Kuo A."/>
            <person name="Liang C."/>
            <person name="Lipzen A."/>
            <person name="Lutzoni F."/>
            <person name="Magnuson J."/>
            <person name="Mondo S."/>
            <person name="Nolan M."/>
            <person name="Ohm R."/>
            <person name="Pangilinan J."/>
            <person name="Park H.-J."/>
            <person name="Ramirez L."/>
            <person name="Alfaro M."/>
            <person name="Sun H."/>
            <person name="Tritt A."/>
            <person name="Yoshinaga Y."/>
            <person name="Zwiers L.-H."/>
            <person name="Turgeon B."/>
            <person name="Goodwin S."/>
            <person name="Spatafora J."/>
            <person name="Crous P."/>
            <person name="Grigoriev I."/>
        </authorList>
    </citation>
    <scope>NUCLEOTIDE SEQUENCE</scope>
    <source>
        <strain evidence="3">CBS 110217</strain>
    </source>
</reference>
<dbReference type="Gene3D" id="2.60.120.200">
    <property type="match status" value="1"/>
</dbReference>
<dbReference type="GO" id="GO:0009251">
    <property type="term" value="P:glucan catabolic process"/>
    <property type="evidence" value="ECO:0007669"/>
    <property type="project" value="TreeGrafter"/>
</dbReference>
<gene>
    <name evidence="3" type="ORF">EK21DRAFT_65492</name>
</gene>
<keyword evidence="4" id="KW-1185">Reference proteome</keyword>
<dbReference type="SUPFAM" id="SSF49899">
    <property type="entry name" value="Concanavalin A-like lectins/glucanases"/>
    <property type="match status" value="1"/>
</dbReference>
<feature type="domain" description="GH16" evidence="2">
    <location>
        <begin position="46"/>
        <end position="286"/>
    </location>
</feature>
<dbReference type="PROSITE" id="PS51762">
    <property type="entry name" value="GH16_2"/>
    <property type="match status" value="1"/>
</dbReference>
<accession>A0A9P4LMP2</accession>
<comment type="caution">
    <text evidence="3">The sequence shown here is derived from an EMBL/GenBank/DDBJ whole genome shotgun (WGS) entry which is preliminary data.</text>
</comment>